<dbReference type="Gene3D" id="3.40.50.300">
    <property type="entry name" value="P-loop containing nucleotide triphosphate hydrolases"/>
    <property type="match status" value="2"/>
</dbReference>
<dbReference type="GO" id="GO:0016887">
    <property type="term" value="F:ATP hydrolysis activity"/>
    <property type="evidence" value="ECO:0007669"/>
    <property type="project" value="InterPro"/>
</dbReference>
<feature type="transmembrane region" description="Helical" evidence="11">
    <location>
        <begin position="1102"/>
        <end position="1126"/>
    </location>
</feature>
<feature type="transmembrane region" description="Helical" evidence="11">
    <location>
        <begin position="195"/>
        <end position="221"/>
    </location>
</feature>
<keyword evidence="9 11" id="KW-0472">Membrane</keyword>
<feature type="transmembrane region" description="Helical" evidence="11">
    <location>
        <begin position="488"/>
        <end position="507"/>
    </location>
</feature>
<protein>
    <recommendedName>
        <fullName evidence="12">ABC transporter domain-containing protein</fullName>
    </recommendedName>
</protein>
<dbReference type="CDD" id="cd03263">
    <property type="entry name" value="ABC_subfamily_A"/>
    <property type="match status" value="2"/>
</dbReference>
<name>A0AAD2G1R0_9STRA</name>
<dbReference type="InterPro" id="IPR017871">
    <property type="entry name" value="ABC_transporter-like_CS"/>
</dbReference>
<feature type="transmembrane region" description="Helical" evidence="11">
    <location>
        <begin position="1133"/>
        <end position="1149"/>
    </location>
</feature>
<dbReference type="EMBL" id="CAKOGP040002025">
    <property type="protein sequence ID" value="CAJ1959846.1"/>
    <property type="molecule type" value="Genomic_DNA"/>
</dbReference>
<keyword evidence="8 11" id="KW-1133">Transmembrane helix</keyword>
<dbReference type="InterPro" id="IPR027417">
    <property type="entry name" value="P-loop_NTPase"/>
</dbReference>
<feature type="transmembrane region" description="Helical" evidence="11">
    <location>
        <begin position="51"/>
        <end position="70"/>
    </location>
</feature>
<dbReference type="InterPro" id="IPR003593">
    <property type="entry name" value="AAA+_ATPase"/>
</dbReference>
<evidence type="ECO:0000256" key="5">
    <source>
        <dbReference type="ARBA" id="ARBA00022737"/>
    </source>
</evidence>
<dbReference type="SMART" id="SM00382">
    <property type="entry name" value="AAA"/>
    <property type="match status" value="2"/>
</dbReference>
<evidence type="ECO:0000313" key="14">
    <source>
        <dbReference type="Proteomes" id="UP001295423"/>
    </source>
</evidence>
<feature type="transmembrane region" description="Helical" evidence="11">
    <location>
        <begin position="968"/>
        <end position="990"/>
    </location>
</feature>
<organism evidence="13 14">
    <name type="scientific">Cylindrotheca closterium</name>
    <dbReference type="NCBI Taxonomy" id="2856"/>
    <lineage>
        <taxon>Eukaryota</taxon>
        <taxon>Sar</taxon>
        <taxon>Stramenopiles</taxon>
        <taxon>Ochrophyta</taxon>
        <taxon>Bacillariophyta</taxon>
        <taxon>Bacillariophyceae</taxon>
        <taxon>Bacillariophycidae</taxon>
        <taxon>Bacillariales</taxon>
        <taxon>Bacillariaceae</taxon>
        <taxon>Cylindrotheca</taxon>
    </lineage>
</organism>
<evidence type="ECO:0000313" key="13">
    <source>
        <dbReference type="EMBL" id="CAJ1959846.1"/>
    </source>
</evidence>
<keyword evidence="6" id="KW-0547">Nucleotide-binding</keyword>
<evidence type="ECO:0000256" key="10">
    <source>
        <dbReference type="SAM" id="MobiDB-lite"/>
    </source>
</evidence>
<evidence type="ECO:0000256" key="2">
    <source>
        <dbReference type="ARBA" id="ARBA00008869"/>
    </source>
</evidence>
<dbReference type="PROSITE" id="PS50893">
    <property type="entry name" value="ABC_TRANSPORTER_2"/>
    <property type="match status" value="2"/>
</dbReference>
<dbReference type="Proteomes" id="UP001295423">
    <property type="component" value="Unassembled WGS sequence"/>
</dbReference>
<evidence type="ECO:0000256" key="9">
    <source>
        <dbReference type="ARBA" id="ARBA00023136"/>
    </source>
</evidence>
<feature type="compositionally biased region" description="Basic and acidic residues" evidence="10">
    <location>
        <begin position="1"/>
        <end position="19"/>
    </location>
</feature>
<feature type="transmembrane region" description="Helical" evidence="11">
    <location>
        <begin position="1011"/>
        <end position="1035"/>
    </location>
</feature>
<accession>A0AAD2G1R0</accession>
<dbReference type="PANTHER" id="PTHR19229">
    <property type="entry name" value="ATP-BINDING CASSETTE TRANSPORTER SUBFAMILY A ABCA"/>
    <property type="match status" value="1"/>
</dbReference>
<evidence type="ECO:0000256" key="11">
    <source>
        <dbReference type="SAM" id="Phobius"/>
    </source>
</evidence>
<dbReference type="FunFam" id="3.40.50.300:FF:000335">
    <property type="entry name" value="ATP binding cassette subfamily A member 5"/>
    <property type="match status" value="2"/>
</dbReference>
<evidence type="ECO:0000259" key="12">
    <source>
        <dbReference type="PROSITE" id="PS50893"/>
    </source>
</evidence>
<evidence type="ECO:0000256" key="7">
    <source>
        <dbReference type="ARBA" id="ARBA00022840"/>
    </source>
</evidence>
<feature type="domain" description="ABC transporter" evidence="12">
    <location>
        <begin position="555"/>
        <end position="784"/>
    </location>
</feature>
<feature type="transmembrane region" description="Helical" evidence="11">
    <location>
        <begin position="119"/>
        <end position="139"/>
    </location>
</feature>
<evidence type="ECO:0000256" key="3">
    <source>
        <dbReference type="ARBA" id="ARBA00022448"/>
    </source>
</evidence>
<keyword evidence="4 11" id="KW-0812">Transmembrane</keyword>
<evidence type="ECO:0000256" key="8">
    <source>
        <dbReference type="ARBA" id="ARBA00022989"/>
    </source>
</evidence>
<feature type="transmembrane region" description="Helical" evidence="11">
    <location>
        <begin position="1268"/>
        <end position="1291"/>
    </location>
</feature>
<feature type="transmembrane region" description="Helical" evidence="11">
    <location>
        <begin position="941"/>
        <end position="962"/>
    </location>
</feature>
<dbReference type="GO" id="GO:0005524">
    <property type="term" value="F:ATP binding"/>
    <property type="evidence" value="ECO:0007669"/>
    <property type="project" value="UniProtKB-KW"/>
</dbReference>
<dbReference type="InterPro" id="IPR026082">
    <property type="entry name" value="ABCA"/>
</dbReference>
<dbReference type="Pfam" id="PF00005">
    <property type="entry name" value="ABC_tran"/>
    <property type="match status" value="2"/>
</dbReference>
<dbReference type="PROSITE" id="PS00211">
    <property type="entry name" value="ABC_TRANSPORTER_1"/>
    <property type="match status" value="2"/>
</dbReference>
<keyword evidence="7" id="KW-0067">ATP-binding</keyword>
<dbReference type="PANTHER" id="PTHR19229:SF36">
    <property type="entry name" value="ATP-BINDING CASSETTE SUB-FAMILY A MEMBER 2"/>
    <property type="match status" value="1"/>
</dbReference>
<comment type="subcellular location">
    <subcellularLocation>
        <location evidence="1">Membrane</location>
        <topology evidence="1">Multi-pass membrane protein</topology>
    </subcellularLocation>
</comment>
<dbReference type="GO" id="GO:0140359">
    <property type="term" value="F:ABC-type transporter activity"/>
    <property type="evidence" value="ECO:0007669"/>
    <property type="project" value="InterPro"/>
</dbReference>
<dbReference type="InterPro" id="IPR003439">
    <property type="entry name" value="ABC_transporter-like_ATP-bd"/>
</dbReference>
<comment type="caution">
    <text evidence="13">The sequence shown here is derived from an EMBL/GenBank/DDBJ whole genome shotgun (WGS) entry which is preliminary data.</text>
</comment>
<feature type="region of interest" description="Disordered" evidence="10">
    <location>
        <begin position="1"/>
        <end position="21"/>
    </location>
</feature>
<keyword evidence="14" id="KW-1185">Reference proteome</keyword>
<evidence type="ECO:0000256" key="1">
    <source>
        <dbReference type="ARBA" id="ARBA00004141"/>
    </source>
</evidence>
<keyword evidence="5" id="KW-0677">Repeat</keyword>
<reference evidence="13" key="1">
    <citation type="submission" date="2023-08" db="EMBL/GenBank/DDBJ databases">
        <authorList>
            <person name="Audoor S."/>
            <person name="Bilcke G."/>
        </authorList>
    </citation>
    <scope>NUCLEOTIDE SEQUENCE</scope>
</reference>
<dbReference type="GO" id="GO:0016020">
    <property type="term" value="C:membrane"/>
    <property type="evidence" value="ECO:0007669"/>
    <property type="project" value="UniProtKB-SubCell"/>
</dbReference>
<evidence type="ECO:0000256" key="4">
    <source>
        <dbReference type="ARBA" id="ARBA00022692"/>
    </source>
</evidence>
<gene>
    <name evidence="13" type="ORF">CYCCA115_LOCUS18265</name>
</gene>
<keyword evidence="3" id="KW-0813">Transport</keyword>
<comment type="similarity">
    <text evidence="2">Belongs to the ABC transporter superfamily. ABCA family.</text>
</comment>
<sequence length="1694" mass="188421">MEQPRAENNDRHNHEDPDTVRNLPNLKTVSWMKQFTWTVWKNKIILTRRPIPLIFLLISGILSALLSWSVGQDADDVIYPTFSECGTWDPGFAGTVQNMDWEERDKIQLSMNDQWRSGLPVALMMLGPCLNAIISFVFVHNEIHSQLFGVLRSLGLRDSVYWASWYVPFTIIACINSLLAAVTCQFLPGNVYESVYFGGVFTSMFLLQLALIPSVFLLAALCGTKRKAVANFTIFLLLCSAWVPFMVQSAQSMPPSALDYMWKNEMPKGLFWYYTSTLDIRQDYSWQENYNWTEHFEDPFSTYPPAQYDACNTPVLSEYQGTNPKPENGEERDNVQPEEIFVGCYSAASWSVKIWHDDDMITRIAMFFFPYFHFQNVWGHFVGYTSLPDNKFTAAETSLSAGELAIKALPTSNINPLLAFDSKLAPQGSTFVLGRYDVYNYDWKNPTTVCPAANPSTGNYGFCGDSYGNCMYVKDPGPMQSTPTTNDIFGYLILLCVMYLLLAAYFAQVLPGMNGRGEPFYFPFLPSYWFGKRGKKDDNDDGDDEHNESEVGVGVHIDNVKKKYGSFEALKGVSFHMAAGEVTALLGHNGAGKTTLSNILCCNIGSTSGNIRVFGQDIGEDPFAIRQMVGLCKQDDYLWPTLSAREHLELFAGLRGITKEKLEATVSVWLRSVDLEEVQLQYASAYSGGMKRRLSLALATIGDRPLIILDEPTTGMDPVSRRFVWRHIDQIKDGRVILLTTHAMEEADLLADEVAIIRDGELAAFGSPLQLKAEHGTALQFSLLLDQDKVKDAAAYIETFFSATKESVQVDSSNPGSITVKILNMADGEESDGVNAHTLSDFVTWLDSAESSVKEYGFSNSSLEEVFLAVTGTHSQSTETETSAGDDEGNTVIVPDVEEGEANDIDIQPPMTTFEPKISFGNQTITIFMDMWTRSWGRGAFINYIIYGIFVAGCLLTGFGVANDYDPTSLFGVVVLLASLILTSIIGPVYSDKAEGLFYLMQSQGLLSRAYVAGISLYGFSVYLVYGLIILGGFYGTSMFREPIECPYGEDEWGYYRDICEVNDWEKPWGSVPNQNLLRLSFEDQYDEQYVSLRVSRSPGGFGMIVAIIFCFALTGVGAVLTTAFLPGYRIPLVSVMLFILVSSFWPTIDARVLSEYDYRICENMTDPELVCQSTLYPNNTAEEILNCAGLQISSSGIGHYCMDPAASLLPQISLLQSLIMAYYSRVTLVSQPEKYVEQVLIPSFEGVSCDGNTCEFPLANQIFRENMLFMFLGAIILLVLGIFLTCLLAFPFGPFVYIRRLFRSITDAVLCKNTKSTTMPNNSGDKDDAGLEEVTQERQTVTSLCQEFVSGEGTQSSPLKIDMNKVSRNDVPPVVTRGLRKVYPALGGRPPKVALRDLDLHVPKGQTLGLLGKNGAGKTTALKILAGAHESTSGVGMVVGYNCNTDKLNIFERLGNCAQFDVVWKKRSVRYHLEFFAMLKGVPRSKATEVARNAATAVGLKSLEMFHRKAGDLSGGMRRRLSIAISLIGSPKVNILDEPTTGLDPSTRNSIWKLIKSFSSTDRSTIITTHMMIEADTLCDRIAIVKDGALKVIGTQQHLKDNFGSGYNLQLNLVKSTEEYQEKAMSFVRQNVHAQAVLALRQAKTLHVSLPRDLRLERVFRALYSKERETEGGINQFLLSQSSLEDVFVRMSE</sequence>
<feature type="domain" description="ABC transporter" evidence="12">
    <location>
        <begin position="1375"/>
        <end position="1613"/>
    </location>
</feature>
<dbReference type="SUPFAM" id="SSF52540">
    <property type="entry name" value="P-loop containing nucleoside triphosphate hydrolases"/>
    <property type="match status" value="2"/>
</dbReference>
<proteinExistence type="inferred from homology"/>
<feature type="transmembrane region" description="Helical" evidence="11">
    <location>
        <begin position="228"/>
        <end position="247"/>
    </location>
</feature>
<evidence type="ECO:0000256" key="6">
    <source>
        <dbReference type="ARBA" id="ARBA00022741"/>
    </source>
</evidence>
<feature type="transmembrane region" description="Helical" evidence="11">
    <location>
        <begin position="160"/>
        <end position="183"/>
    </location>
</feature>